<proteinExistence type="predicted"/>
<feature type="domain" description="POU-specific" evidence="9">
    <location>
        <begin position="315"/>
        <end position="389"/>
    </location>
</feature>
<evidence type="ECO:0000259" key="9">
    <source>
        <dbReference type="PROSITE" id="PS51179"/>
    </source>
</evidence>
<dbReference type="Pfam" id="PF00046">
    <property type="entry name" value="Homeodomain"/>
    <property type="match status" value="1"/>
</dbReference>
<dbReference type="GO" id="GO:0000978">
    <property type="term" value="F:RNA polymerase II cis-regulatory region sequence-specific DNA binding"/>
    <property type="evidence" value="ECO:0007669"/>
    <property type="project" value="TreeGrafter"/>
</dbReference>
<dbReference type="InterPro" id="IPR001356">
    <property type="entry name" value="HD"/>
</dbReference>
<evidence type="ECO:0000259" key="8">
    <source>
        <dbReference type="PROSITE" id="PS50071"/>
    </source>
</evidence>
<evidence type="ECO:0000313" key="11">
    <source>
        <dbReference type="Proteomes" id="UP000054324"/>
    </source>
</evidence>
<organism evidence="10 11">
    <name type="scientific">Opisthorchis viverrini</name>
    <name type="common">Southeast Asian liver fluke</name>
    <dbReference type="NCBI Taxonomy" id="6198"/>
    <lineage>
        <taxon>Eukaryota</taxon>
        <taxon>Metazoa</taxon>
        <taxon>Spiralia</taxon>
        <taxon>Lophotrochozoa</taxon>
        <taxon>Platyhelminthes</taxon>
        <taxon>Trematoda</taxon>
        <taxon>Digenea</taxon>
        <taxon>Opisthorchiida</taxon>
        <taxon>Opisthorchiata</taxon>
        <taxon>Opisthorchiidae</taxon>
        <taxon>Opisthorchis</taxon>
    </lineage>
</organism>
<dbReference type="AlphaFoldDB" id="A0A074ZTZ8"/>
<evidence type="ECO:0000256" key="5">
    <source>
        <dbReference type="PROSITE-ProRule" id="PRU00108"/>
    </source>
</evidence>
<keyword evidence="3 5" id="KW-0371">Homeobox</keyword>
<feature type="region of interest" description="Disordered" evidence="7">
    <location>
        <begin position="56"/>
        <end position="76"/>
    </location>
</feature>
<gene>
    <name evidence="10" type="ORF">T265_03060</name>
</gene>
<comment type="subcellular location">
    <subcellularLocation>
        <location evidence="1 5 6">Nucleus</location>
    </subcellularLocation>
</comment>
<evidence type="ECO:0000256" key="7">
    <source>
        <dbReference type="SAM" id="MobiDB-lite"/>
    </source>
</evidence>
<feature type="domain" description="Homeobox" evidence="8">
    <location>
        <begin position="467"/>
        <end position="527"/>
    </location>
</feature>
<dbReference type="OrthoDB" id="10066259at2759"/>
<evidence type="ECO:0000256" key="4">
    <source>
        <dbReference type="ARBA" id="ARBA00023242"/>
    </source>
</evidence>
<dbReference type="GO" id="GO:0000981">
    <property type="term" value="F:DNA-binding transcription factor activity, RNA polymerase II-specific"/>
    <property type="evidence" value="ECO:0007669"/>
    <property type="project" value="TreeGrafter"/>
</dbReference>
<dbReference type="Gene3D" id="1.10.10.60">
    <property type="entry name" value="Homeodomain-like"/>
    <property type="match status" value="1"/>
</dbReference>
<dbReference type="EMBL" id="KL596659">
    <property type="protein sequence ID" value="KER30586.1"/>
    <property type="molecule type" value="Genomic_DNA"/>
</dbReference>
<dbReference type="PANTHER" id="PTHR11636">
    <property type="entry name" value="POU DOMAIN"/>
    <property type="match status" value="1"/>
</dbReference>
<keyword evidence="11" id="KW-1185">Reference proteome</keyword>
<dbReference type="InterPro" id="IPR009057">
    <property type="entry name" value="Homeodomain-like_sf"/>
</dbReference>
<feature type="compositionally biased region" description="Polar residues" evidence="7">
    <location>
        <begin position="58"/>
        <end position="76"/>
    </location>
</feature>
<dbReference type="KEGG" id="ovi:T265_03060"/>
<keyword evidence="4 5" id="KW-0539">Nucleus</keyword>
<keyword evidence="2 5" id="KW-0238">DNA-binding</keyword>
<feature type="DNA-binding region" description="Homeobox" evidence="5">
    <location>
        <begin position="469"/>
        <end position="528"/>
    </location>
</feature>
<dbReference type="SUPFAM" id="SSF46689">
    <property type="entry name" value="Homeodomain-like"/>
    <property type="match status" value="1"/>
</dbReference>
<dbReference type="InterPro" id="IPR050255">
    <property type="entry name" value="POU_domain_TF"/>
</dbReference>
<dbReference type="SUPFAM" id="SSF47413">
    <property type="entry name" value="lambda repressor-like DNA-binding domains"/>
    <property type="match status" value="1"/>
</dbReference>
<dbReference type="Proteomes" id="UP000054324">
    <property type="component" value="Unassembled WGS sequence"/>
</dbReference>
<dbReference type="Pfam" id="PF00157">
    <property type="entry name" value="Pou"/>
    <property type="match status" value="1"/>
</dbReference>
<dbReference type="STRING" id="6198.A0A074ZTZ8"/>
<protein>
    <recommendedName>
        <fullName evidence="12">Homeobox domain protein</fullName>
    </recommendedName>
</protein>
<accession>A0A074ZTZ8</accession>
<name>A0A074ZTZ8_OPIVI</name>
<dbReference type="CDD" id="cd00086">
    <property type="entry name" value="homeodomain"/>
    <property type="match status" value="1"/>
</dbReference>
<dbReference type="PRINTS" id="PR00028">
    <property type="entry name" value="POUDOMAIN"/>
</dbReference>
<evidence type="ECO:0000256" key="1">
    <source>
        <dbReference type="ARBA" id="ARBA00004123"/>
    </source>
</evidence>
<evidence type="ECO:0000256" key="3">
    <source>
        <dbReference type="ARBA" id="ARBA00023155"/>
    </source>
</evidence>
<dbReference type="PROSITE" id="PS51179">
    <property type="entry name" value="POU_3"/>
    <property type="match status" value="1"/>
</dbReference>
<evidence type="ECO:0000313" key="10">
    <source>
        <dbReference type="EMBL" id="KER30586.1"/>
    </source>
</evidence>
<dbReference type="InterPro" id="IPR010982">
    <property type="entry name" value="Lambda_DNA-bd_dom_sf"/>
</dbReference>
<dbReference type="RefSeq" id="XP_009165713.1">
    <property type="nucleotide sequence ID" value="XM_009167449.1"/>
</dbReference>
<dbReference type="Gene3D" id="1.10.260.40">
    <property type="entry name" value="lambda repressor-like DNA-binding domains"/>
    <property type="match status" value="1"/>
</dbReference>
<dbReference type="CTD" id="20317247"/>
<dbReference type="SMART" id="SM00389">
    <property type="entry name" value="HOX"/>
    <property type="match status" value="1"/>
</dbReference>
<reference evidence="10 11" key="1">
    <citation type="submission" date="2013-11" db="EMBL/GenBank/DDBJ databases">
        <title>Opisthorchis viverrini - life in the bile duct.</title>
        <authorList>
            <person name="Young N.D."/>
            <person name="Nagarajan N."/>
            <person name="Lin S.J."/>
            <person name="Korhonen P.K."/>
            <person name="Jex A.R."/>
            <person name="Hall R.S."/>
            <person name="Safavi-Hemami H."/>
            <person name="Kaewkong W."/>
            <person name="Bertrand D."/>
            <person name="Gao S."/>
            <person name="Seet Q."/>
            <person name="Wongkham S."/>
            <person name="Teh B.T."/>
            <person name="Wongkham C."/>
            <person name="Intapan P.M."/>
            <person name="Maleewong W."/>
            <person name="Yang X."/>
            <person name="Hu M."/>
            <person name="Wang Z."/>
            <person name="Hofmann A."/>
            <person name="Sternberg P.W."/>
            <person name="Tan P."/>
            <person name="Wang J."/>
            <person name="Gasser R.B."/>
        </authorList>
    </citation>
    <scope>NUCLEOTIDE SEQUENCE [LARGE SCALE GENOMIC DNA]</scope>
</reference>
<dbReference type="PROSITE" id="PS50071">
    <property type="entry name" value="HOMEOBOX_2"/>
    <property type="match status" value="1"/>
</dbReference>
<dbReference type="InterPro" id="IPR013847">
    <property type="entry name" value="POU"/>
</dbReference>
<evidence type="ECO:0000256" key="6">
    <source>
        <dbReference type="RuleBase" id="RU000682"/>
    </source>
</evidence>
<evidence type="ECO:0008006" key="12">
    <source>
        <dbReference type="Google" id="ProtNLM"/>
    </source>
</evidence>
<dbReference type="GeneID" id="20317247"/>
<dbReference type="PROSITE" id="PS00035">
    <property type="entry name" value="POU_1"/>
    <property type="match status" value="1"/>
</dbReference>
<dbReference type="PANTHER" id="PTHR11636:SF5">
    <property type="entry name" value="POU DOMAIN MOTIF 3, ISOFORM F"/>
    <property type="match status" value="1"/>
</dbReference>
<dbReference type="SMART" id="SM00352">
    <property type="entry name" value="POU"/>
    <property type="match status" value="1"/>
</dbReference>
<evidence type="ECO:0000256" key="2">
    <source>
        <dbReference type="ARBA" id="ARBA00023125"/>
    </source>
</evidence>
<sequence length="580" mass="65691">MKILEVYNIRQLVTIRSTARGQAHDLLVRTHRISLGNDETPHVMNEMLHPISRILETDPTTNSSSTGQARSPQNGSIQCDFLNEAHRRLADSSGSCGNTSGEIPRTIDNNLAPNNGSSAYHSIDHLLGGVTIPHPEDWLRYFRWCLEQTMVNADQNKSDLTWPTGVKSRDLACSPTPSAALQCQNKFQSSGVQNQFVGVECEKNNMGPALYQRRAEYITNPFQDRFLQQSGMQNQVPTLPHHLQVASLLVQRQPSPSTVYQVHNLQDSSISPTRRLPTPLYLTKTAGDESMAPSQCSYPKSVRLKSLLKSEEFTQDNKELNEICEFARYFKLRRLTLGLTQTQVGSALNAKEGPAYSQSAICRSLLIKETTHNVAENFSTAHDPPFLSWGSSSRRSPRVSVNLMFYLNTNKTVFEKYTHLQINLKLDVTAKSARRMKPVLERWLAETEAQRNNGNKYYDLQLSAQSSRKRKRRTCFSPQALCYLVDQLRKNPYPSKSEMSELSQKLTYDREVIRVWFCNRRQALKSEGNSFSSSSSEPSQHHRFDGMTIPMDSESFVGEQVQSCINPENNFATQWPTVTE</sequence>
<dbReference type="GO" id="GO:0005634">
    <property type="term" value="C:nucleus"/>
    <property type="evidence" value="ECO:0007669"/>
    <property type="project" value="UniProtKB-SubCell"/>
</dbReference>
<dbReference type="InterPro" id="IPR000327">
    <property type="entry name" value="POU_dom"/>
</dbReference>